<evidence type="ECO:0000256" key="6">
    <source>
        <dbReference type="ARBA" id="ARBA00022968"/>
    </source>
</evidence>
<dbReference type="GO" id="GO:0016758">
    <property type="term" value="F:hexosyltransferase activity"/>
    <property type="evidence" value="ECO:0007669"/>
    <property type="project" value="InterPro"/>
</dbReference>
<sequence>MVQSRQSYALVPIICFVLIILIFSSYRAYNSLSSSHHGEAPQKSAIEAPSWLVWTSSAAHLRQRREIIRSTWQTLYRKAEFKPYFVIGTPSVEWLPVIKQENETYGDMIMIEGHADDKEFATTLKPFETFKLFRDRAIATGKKWDFVSKIDDDSFLNAGAFRREFLLPDMNRTIISRVIQYGRPHVFPGGQFYTLTWDLVEILTALYETTSRDLVHDMDEQRKLKKRHEDFMIADLMLEAGEQFEYVELTDQRAFDVITMGNVTEQSINVHRMKTDEQYLWVAAMFDETGYKGTVRHGIDYEAKLRQSIQP</sequence>
<evidence type="ECO:0000256" key="2">
    <source>
        <dbReference type="ARBA" id="ARBA00008661"/>
    </source>
</evidence>
<accession>A0AA43U1H8</accession>
<evidence type="ECO:0000256" key="9">
    <source>
        <dbReference type="ARBA" id="ARBA00023136"/>
    </source>
</evidence>
<comment type="subcellular location">
    <subcellularLocation>
        <location evidence="1 10">Golgi apparatus membrane</location>
        <topology evidence="1 10">Single-pass type II membrane protein</topology>
    </subcellularLocation>
</comment>
<dbReference type="Proteomes" id="UP001161017">
    <property type="component" value="Unassembled WGS sequence"/>
</dbReference>
<evidence type="ECO:0000256" key="1">
    <source>
        <dbReference type="ARBA" id="ARBA00004323"/>
    </source>
</evidence>
<dbReference type="InterPro" id="IPR002659">
    <property type="entry name" value="Glyco_trans_31"/>
</dbReference>
<evidence type="ECO:0000256" key="5">
    <source>
        <dbReference type="ARBA" id="ARBA00022692"/>
    </source>
</evidence>
<keyword evidence="4" id="KW-0808">Transferase</keyword>
<feature type="transmembrane region" description="Helical" evidence="10">
    <location>
        <begin position="7"/>
        <end position="26"/>
    </location>
</feature>
<dbReference type="PANTHER" id="PTHR11214">
    <property type="entry name" value="BETA-1,3-N-ACETYLGLUCOSAMINYLTRANSFERASE"/>
    <property type="match status" value="1"/>
</dbReference>
<reference evidence="11" key="1">
    <citation type="journal article" date="2023" name="Genome Biol. Evol.">
        <title>First Whole Genome Sequence and Flow Cytometry Genome Size Data for the Lichen-Forming Fungus Ramalina farinacea (Ascomycota).</title>
        <authorList>
            <person name="Llewellyn T."/>
            <person name="Mian S."/>
            <person name="Hill R."/>
            <person name="Leitch I.J."/>
            <person name="Gaya E."/>
        </authorList>
    </citation>
    <scope>NUCLEOTIDE SEQUENCE</scope>
    <source>
        <strain evidence="11">LIQ254RAFAR</strain>
    </source>
</reference>
<organism evidence="11 12">
    <name type="scientific">Ramalina farinacea</name>
    <dbReference type="NCBI Taxonomy" id="258253"/>
    <lineage>
        <taxon>Eukaryota</taxon>
        <taxon>Fungi</taxon>
        <taxon>Dikarya</taxon>
        <taxon>Ascomycota</taxon>
        <taxon>Pezizomycotina</taxon>
        <taxon>Lecanoromycetes</taxon>
        <taxon>OSLEUM clade</taxon>
        <taxon>Lecanoromycetidae</taxon>
        <taxon>Lecanorales</taxon>
        <taxon>Lecanorineae</taxon>
        <taxon>Ramalinaceae</taxon>
        <taxon>Ramalina</taxon>
    </lineage>
</organism>
<keyword evidence="9 10" id="KW-0472">Membrane</keyword>
<name>A0AA43U1H8_9LECA</name>
<keyword evidence="6 10" id="KW-0735">Signal-anchor</keyword>
<comment type="caution">
    <text evidence="11">The sequence shown here is derived from an EMBL/GenBank/DDBJ whole genome shotgun (WGS) entry which is preliminary data.</text>
</comment>
<evidence type="ECO:0000313" key="11">
    <source>
        <dbReference type="EMBL" id="MDI1492497.1"/>
    </source>
</evidence>
<gene>
    <name evidence="11" type="ORF">OHK93_003711</name>
</gene>
<keyword evidence="7 10" id="KW-1133">Transmembrane helix</keyword>
<protein>
    <recommendedName>
        <fullName evidence="10">Hexosyltransferase</fullName>
        <ecNumber evidence="10">2.4.1.-</ecNumber>
    </recommendedName>
</protein>
<comment type="similarity">
    <text evidence="2 10">Belongs to the glycosyltransferase 31 family.</text>
</comment>
<dbReference type="AlphaFoldDB" id="A0AA43U1H8"/>
<keyword evidence="12" id="KW-1185">Reference proteome</keyword>
<evidence type="ECO:0000256" key="7">
    <source>
        <dbReference type="ARBA" id="ARBA00022989"/>
    </source>
</evidence>
<keyword evidence="8 10" id="KW-0333">Golgi apparatus</keyword>
<keyword evidence="5 10" id="KW-0812">Transmembrane</keyword>
<dbReference type="EMBL" id="JAPUFD010000019">
    <property type="protein sequence ID" value="MDI1492497.1"/>
    <property type="molecule type" value="Genomic_DNA"/>
</dbReference>
<evidence type="ECO:0000313" key="12">
    <source>
        <dbReference type="Proteomes" id="UP001161017"/>
    </source>
</evidence>
<dbReference type="EC" id="2.4.1.-" evidence="10"/>
<dbReference type="Pfam" id="PF01762">
    <property type="entry name" value="Galactosyl_T"/>
    <property type="match status" value="1"/>
</dbReference>
<dbReference type="GO" id="GO:0000139">
    <property type="term" value="C:Golgi membrane"/>
    <property type="evidence" value="ECO:0007669"/>
    <property type="project" value="UniProtKB-SubCell"/>
</dbReference>
<evidence type="ECO:0000256" key="3">
    <source>
        <dbReference type="ARBA" id="ARBA00022676"/>
    </source>
</evidence>
<evidence type="ECO:0000256" key="10">
    <source>
        <dbReference type="RuleBase" id="RU363063"/>
    </source>
</evidence>
<evidence type="ECO:0000256" key="8">
    <source>
        <dbReference type="ARBA" id="ARBA00023034"/>
    </source>
</evidence>
<keyword evidence="3 10" id="KW-0328">Glycosyltransferase</keyword>
<proteinExistence type="inferred from homology"/>
<evidence type="ECO:0000256" key="4">
    <source>
        <dbReference type="ARBA" id="ARBA00022679"/>
    </source>
</evidence>